<evidence type="ECO:0000313" key="4">
    <source>
        <dbReference type="Proteomes" id="UP001153069"/>
    </source>
</evidence>
<accession>A0A9N8ECY1</accession>
<dbReference type="Proteomes" id="UP001153069">
    <property type="component" value="Unassembled WGS sequence"/>
</dbReference>
<gene>
    <name evidence="3" type="ORF">SEMRO_992_G228800.1</name>
</gene>
<comment type="caution">
    <text evidence="3">The sequence shown here is derived from an EMBL/GenBank/DDBJ whole genome shotgun (WGS) entry which is preliminary data.</text>
</comment>
<feature type="region of interest" description="Disordered" evidence="1">
    <location>
        <begin position="327"/>
        <end position="351"/>
    </location>
</feature>
<evidence type="ECO:0000256" key="1">
    <source>
        <dbReference type="SAM" id="MobiDB-lite"/>
    </source>
</evidence>
<name>A0A9N8ECY1_9STRA</name>
<dbReference type="InterPro" id="IPR000626">
    <property type="entry name" value="Ubiquitin-like_dom"/>
</dbReference>
<dbReference type="SUPFAM" id="SSF52047">
    <property type="entry name" value="RNI-like"/>
    <property type="match status" value="1"/>
</dbReference>
<organism evidence="3 4">
    <name type="scientific">Seminavis robusta</name>
    <dbReference type="NCBI Taxonomy" id="568900"/>
    <lineage>
        <taxon>Eukaryota</taxon>
        <taxon>Sar</taxon>
        <taxon>Stramenopiles</taxon>
        <taxon>Ochrophyta</taxon>
        <taxon>Bacillariophyta</taxon>
        <taxon>Bacillariophyceae</taxon>
        <taxon>Bacillariophycidae</taxon>
        <taxon>Naviculales</taxon>
        <taxon>Naviculaceae</taxon>
        <taxon>Seminavis</taxon>
    </lineage>
</organism>
<proteinExistence type="predicted"/>
<evidence type="ECO:0000313" key="3">
    <source>
        <dbReference type="EMBL" id="CAB9519141.1"/>
    </source>
</evidence>
<reference evidence="3" key="1">
    <citation type="submission" date="2020-06" db="EMBL/GenBank/DDBJ databases">
        <authorList>
            <consortium name="Plant Systems Biology data submission"/>
        </authorList>
    </citation>
    <scope>NUCLEOTIDE SEQUENCE</scope>
    <source>
        <strain evidence="3">D6</strain>
    </source>
</reference>
<dbReference type="Gene3D" id="3.80.10.10">
    <property type="entry name" value="Ribonuclease Inhibitor"/>
    <property type="match status" value="2"/>
</dbReference>
<protein>
    <recommendedName>
        <fullName evidence="2">Ubiquitin-like domain-containing protein</fullName>
    </recommendedName>
</protein>
<dbReference type="EMBL" id="CAICTM010000990">
    <property type="protein sequence ID" value="CAB9519141.1"/>
    <property type="molecule type" value="Genomic_DNA"/>
</dbReference>
<evidence type="ECO:0000259" key="2">
    <source>
        <dbReference type="PROSITE" id="PS50053"/>
    </source>
</evidence>
<feature type="domain" description="Ubiquitin-like" evidence="2">
    <location>
        <begin position="366"/>
        <end position="459"/>
    </location>
</feature>
<sequence>MLYHRSPPRSASVSSVHLLIIKMSTIPPSTDWNAGSEEGVSSRLFCVYLEENGDDTEIDGVVHHLPSAALAPRHDSEESTTLEIQFKFWKSKRRKVSGIRTLRVPMQKRITVGFVKDLILKEDSFSKEYREALHHVTDNNNGDDDNNGDDRKVLERKSLHLFMNHWNGTELQPDKFPLPRHFVHNAARSTEARNHGSQGRNVKGCVYVMVDYLLRVHFIERPLTKRERESKLRWKHQQQPTRTIGGDANVSAAQDALQWTPGTVLTIPVLLKRHTTQQIKEMIAEKITMQVERLHLMWKDRELFKDEPLPMMIQNVLLGGRGGEASSEHTLCNDGDEEVDESSRGLHDNGENGDEGDILKLWVNQWVVRIRTLQGLFFELGVDPYEPLVGLKVQLCRKRERLAVASPDQVILIRGDGVVLDDEISSVDKPGDGESSCHLQPLQRLGVTNGCTLHLTLRQYYVSPSKIVGKSCCRIPKAEHRGITLRQLREVATTILVQCRKQQWTRSSPCGKERRLESGDVTLYDLMDNYLHPVTMKHKCSYVVLVSENEQDQIPRVFCSHFWGSSVLHLLACLEQHAFDRNIGDTTPYWICGYALCQHDVSRELEVGNNLADTPFYKAMTLSQGTVSILDSHATCYSRIWCSYEVSVVMNDLKARSPSSAQGHFYDVYTLAKDAEGDPYSPVGLTEGTVASDRYTRNADGTLNVAKRMSTLKWNDARRKRQLSFPLELCHQALEVKLEHAQASRQRDKNMILNSIVGNVIDSSTEPPQFHDAYDDLNAALRGKFAESAYRMALESGNEALLRDFRFALFAAPYNRLAMSFEGCSEFKSDSKRFAESIPASLEHLELDIGRIGFKGLGDFAEGLARLHKLKSLKLKASFCRVLKDINALLKQVGQFQMLQRLELDFSECPSITSVDGLETAFPNLQQLAFLSIRMGNCNNLSSLKIFAAGLADVANALSTCHLDFGCQDLKDVDELGNAFRRMIHANEVSLTTKGCTIRSLAKIGEGLKFAESLVSLHLHMYSSRHLVDIGGLGEALLNKPLLASLELSFMGSQHVSSIGELTKGLEDCIHLRSLHLNLKNCKGLVSIVGLGYAIQKMKVLEKVYLYFQGCDQLESVDNLADALQTGSYPCLQRLWLHFGTDTALALPPHFNFLSLVDEMPSMKSLCLRFPFCKRIVSLAGLVKALEFLLFKQSRRLDLLELDFEDTSDPEDKHVLEVFKIIGTARIEKLDLRFTGFPRIQSHKRLDHEISKSQLGARAGQL</sequence>
<dbReference type="PROSITE" id="PS50053">
    <property type="entry name" value="UBIQUITIN_2"/>
    <property type="match status" value="1"/>
</dbReference>
<keyword evidence="4" id="KW-1185">Reference proteome</keyword>
<dbReference type="AlphaFoldDB" id="A0A9N8ECY1"/>
<dbReference type="InterPro" id="IPR032675">
    <property type="entry name" value="LRR_dom_sf"/>
</dbReference>
<feature type="compositionally biased region" description="Basic and acidic residues" evidence="1">
    <location>
        <begin position="341"/>
        <end position="350"/>
    </location>
</feature>